<dbReference type="Pfam" id="PF00076">
    <property type="entry name" value="RRM_1"/>
    <property type="match status" value="1"/>
</dbReference>
<comment type="caution">
    <text evidence="9">The sequence shown here is derived from an EMBL/GenBank/DDBJ whole genome shotgun (WGS) entry which is preliminary data.</text>
</comment>
<reference evidence="9" key="1">
    <citation type="submission" date="2020-01" db="EMBL/GenBank/DDBJ databases">
        <title>Development of genomics and gene disruption for Polysphondylium violaceum indicates a role for the polyketide synthase stlB in stalk morphogenesis.</title>
        <authorList>
            <person name="Narita B."/>
            <person name="Kawabe Y."/>
            <person name="Kin K."/>
            <person name="Saito T."/>
            <person name="Gibbs R."/>
            <person name="Kuspa A."/>
            <person name="Muzny D."/>
            <person name="Queller D."/>
            <person name="Richards S."/>
            <person name="Strassman J."/>
            <person name="Sucgang R."/>
            <person name="Worley K."/>
            <person name="Schaap P."/>
        </authorList>
    </citation>
    <scope>NUCLEOTIDE SEQUENCE</scope>
    <source>
        <strain evidence="9">QSvi11</strain>
    </source>
</reference>
<comment type="subcellular location">
    <subcellularLocation>
        <location evidence="5">Cytoplasm</location>
    </subcellularLocation>
</comment>
<evidence type="ECO:0000256" key="1">
    <source>
        <dbReference type="ARBA" id="ARBA00022490"/>
    </source>
</evidence>
<keyword evidence="10" id="KW-1185">Reference proteome</keyword>
<dbReference type="GO" id="GO:0003723">
    <property type="term" value="F:RNA binding"/>
    <property type="evidence" value="ECO:0007669"/>
    <property type="project" value="UniProtKB-UniRule"/>
</dbReference>
<comment type="subunit">
    <text evidence="5">Component of the eukaryotic translation initiation factor 3 (eIF-3) complex.</text>
</comment>
<evidence type="ECO:0000256" key="6">
    <source>
        <dbReference type="PROSITE-ProRule" id="PRU00176"/>
    </source>
</evidence>
<dbReference type="GO" id="GO:0005852">
    <property type="term" value="C:eukaryotic translation initiation factor 3 complex"/>
    <property type="evidence" value="ECO:0007669"/>
    <property type="project" value="UniProtKB-UniRule"/>
</dbReference>
<sequence length="244" mass="27487">MSSVEQNEWSNEAPQTVEKVSEVIVKNEKGEEIKITKRYQEYQVTVKRNRKADERKKWKKFGECADKTGLENTSYGDEQFLILSRKTESKEEEKDIVKCRICKKNHFTAKCPYKEALDLSQKPQRATAGGADGGEKKETGGSKYVLPSQRAGHVAAPSGNDIPSLMVSNLSDNANEADLRELFGSIGHVYKINIPKTLDGRPKGFAYVTYANLQDAEQAIKTLNGHRYDYLVLGVEFAKRKSQF</sequence>
<dbReference type="Gene3D" id="3.30.70.330">
    <property type="match status" value="1"/>
</dbReference>
<dbReference type="CDD" id="cd12408">
    <property type="entry name" value="RRM_eIF3G_like"/>
    <property type="match status" value="1"/>
</dbReference>
<keyword evidence="3 6" id="KW-0694">RNA-binding</keyword>
<name>A0A8J4PK38_9MYCE</name>
<protein>
    <recommendedName>
        <fullName evidence="5">Eukaryotic translation initiation factor 3 subunit G</fullName>
        <shortName evidence="5">eIF3g</shortName>
    </recommendedName>
    <alternativeName>
        <fullName evidence="5">Eukaryotic translation initiation factor 3 RNA-binding subunit</fullName>
        <shortName evidence="5">eIF-3 RNA-binding subunit</shortName>
    </alternativeName>
    <alternativeName>
        <fullName evidence="5">Eukaryotic translation initiation factor 3 subunit 4</fullName>
    </alternativeName>
</protein>
<comment type="function">
    <text evidence="5">RNA-binding component of the eukaryotic translation initiation factor 3 (eIF-3) complex, which is involved in protein synthesis of a specialized repertoire of mRNAs and, together with other initiation factors, stimulates binding of mRNA and methionyl-tRNAi to the 40S ribosome. The eIF-3 complex specifically targets and initiates translation of a subset of mRNAs involved in cell proliferation. This subunit can bind 18S rRNA.</text>
</comment>
<dbReference type="PANTHER" id="PTHR10352">
    <property type="entry name" value="EUKARYOTIC TRANSLATION INITIATION FACTOR 3 SUBUNIT G"/>
    <property type="match status" value="1"/>
</dbReference>
<evidence type="ECO:0000256" key="4">
    <source>
        <dbReference type="ARBA" id="ARBA00022917"/>
    </source>
</evidence>
<comment type="similarity">
    <text evidence="5">Belongs to the eIF-3 subunit G family.</text>
</comment>
<evidence type="ECO:0000256" key="5">
    <source>
        <dbReference type="HAMAP-Rule" id="MF_03006"/>
    </source>
</evidence>
<keyword evidence="2 5" id="KW-0396">Initiation factor</keyword>
<dbReference type="HAMAP" id="MF_03006">
    <property type="entry name" value="eIF3g"/>
    <property type="match status" value="1"/>
</dbReference>
<dbReference type="SUPFAM" id="SSF54928">
    <property type="entry name" value="RNA-binding domain, RBD"/>
    <property type="match status" value="1"/>
</dbReference>
<dbReference type="OrthoDB" id="1749473at2759"/>
<evidence type="ECO:0000256" key="3">
    <source>
        <dbReference type="ARBA" id="ARBA00022884"/>
    </source>
</evidence>
<evidence type="ECO:0000313" key="9">
    <source>
        <dbReference type="EMBL" id="KAF2069177.1"/>
    </source>
</evidence>
<organism evidence="9 10">
    <name type="scientific">Polysphondylium violaceum</name>
    <dbReference type="NCBI Taxonomy" id="133409"/>
    <lineage>
        <taxon>Eukaryota</taxon>
        <taxon>Amoebozoa</taxon>
        <taxon>Evosea</taxon>
        <taxon>Eumycetozoa</taxon>
        <taxon>Dictyostelia</taxon>
        <taxon>Dictyosteliales</taxon>
        <taxon>Dictyosteliaceae</taxon>
        <taxon>Polysphondylium</taxon>
    </lineage>
</organism>
<dbReference type="InterPro" id="IPR035979">
    <property type="entry name" value="RBD_domain_sf"/>
</dbReference>
<dbReference type="GO" id="GO:0033290">
    <property type="term" value="C:eukaryotic 48S preinitiation complex"/>
    <property type="evidence" value="ECO:0007669"/>
    <property type="project" value="UniProtKB-UniRule"/>
</dbReference>
<dbReference type="GO" id="GO:0001732">
    <property type="term" value="P:formation of cytoplasmic translation initiation complex"/>
    <property type="evidence" value="ECO:0007669"/>
    <property type="project" value="UniProtKB-UniRule"/>
</dbReference>
<dbReference type="EMBL" id="AJWJ01000725">
    <property type="protein sequence ID" value="KAF2069177.1"/>
    <property type="molecule type" value="Genomic_DNA"/>
</dbReference>
<feature type="region of interest" description="Disordered" evidence="7">
    <location>
        <begin position="121"/>
        <end position="143"/>
    </location>
</feature>
<dbReference type="Pfam" id="PF12353">
    <property type="entry name" value="eIF3g"/>
    <property type="match status" value="1"/>
</dbReference>
<dbReference type="AlphaFoldDB" id="A0A8J4PK38"/>
<dbReference type="GO" id="GO:0003743">
    <property type="term" value="F:translation initiation factor activity"/>
    <property type="evidence" value="ECO:0007669"/>
    <property type="project" value="UniProtKB-UniRule"/>
</dbReference>
<dbReference type="InterPro" id="IPR000504">
    <property type="entry name" value="RRM_dom"/>
</dbReference>
<proteinExistence type="inferred from homology"/>
<keyword evidence="4 5" id="KW-0648">Protein biosynthesis</keyword>
<evidence type="ECO:0000313" key="10">
    <source>
        <dbReference type="Proteomes" id="UP000695562"/>
    </source>
</evidence>
<evidence type="ECO:0000259" key="8">
    <source>
        <dbReference type="PROSITE" id="PS50102"/>
    </source>
</evidence>
<dbReference type="PROSITE" id="PS50102">
    <property type="entry name" value="RRM"/>
    <property type="match status" value="1"/>
</dbReference>
<dbReference type="InterPro" id="IPR017334">
    <property type="entry name" value="eIF3_g"/>
</dbReference>
<evidence type="ECO:0000256" key="2">
    <source>
        <dbReference type="ARBA" id="ARBA00022540"/>
    </source>
</evidence>
<dbReference type="InterPro" id="IPR024675">
    <property type="entry name" value="eIF3g_N"/>
</dbReference>
<dbReference type="InterPro" id="IPR034240">
    <property type="entry name" value="eIF3G_RRM"/>
</dbReference>
<feature type="domain" description="RRM" evidence="8">
    <location>
        <begin position="163"/>
        <end position="240"/>
    </location>
</feature>
<evidence type="ECO:0000256" key="7">
    <source>
        <dbReference type="SAM" id="MobiDB-lite"/>
    </source>
</evidence>
<keyword evidence="1 5" id="KW-0963">Cytoplasm</keyword>
<accession>A0A8J4PK38</accession>
<dbReference type="GO" id="GO:0016282">
    <property type="term" value="C:eukaryotic 43S preinitiation complex"/>
    <property type="evidence" value="ECO:0007669"/>
    <property type="project" value="UniProtKB-UniRule"/>
</dbReference>
<dbReference type="InterPro" id="IPR012677">
    <property type="entry name" value="Nucleotide-bd_a/b_plait_sf"/>
</dbReference>
<dbReference type="Proteomes" id="UP000695562">
    <property type="component" value="Unassembled WGS sequence"/>
</dbReference>
<gene>
    <name evidence="9" type="ORF">CYY_009500</name>
</gene>
<dbReference type="PIRSF" id="PIRSF037949">
    <property type="entry name" value="Transl_init_eIF-3_RNA-bind"/>
    <property type="match status" value="1"/>
</dbReference>
<dbReference type="SMART" id="SM00360">
    <property type="entry name" value="RRM"/>
    <property type="match status" value="1"/>
</dbReference>